<keyword evidence="3" id="KW-1185">Reference proteome</keyword>
<evidence type="ECO:0000313" key="2">
    <source>
        <dbReference type="EMBL" id="CAA3015465.1"/>
    </source>
</evidence>
<sequence>MARPADRGSFDQQSPWGNSMGRSNQRLRPASAGSARNFDENTPFLSHSAHIGRNFDEDERKPLDGISGPRRTVSDESVHALPSRMVETKTGNLAGARVGSQLSSTPPSHSSGPVGSSYAGRVSEVHKVGLNNQNLSSAGVNYQNVGVNSRSGVAGSNLNPWGVKKEVACEREPVSASWSAPDAAVKLAHASAIEKVSSGRWHSQHVHPQKDIEVIGDSEPEREFHHRGKDMYNRNINNGIDVLGRTDYHDVALAMHMERSLIADDGICNGGKETVSHDRVRSTMYMETRDWKPSIDHKEFLPHSISGVSGETDLQSPGTLETSERPKLKLLPRSELIENLELAFDYKQGHQQPIDPVHVMDENELHRTVNPVEPEFARSMVVNQAVERPKLNLKPRSRPVEQMEGNTEIKRNTLFAGARPRELVLKDRGLDAVTHYDSQPPPRIKQDALKIDQVSVQVTAAGYGEKAKNVLGDLGVAKSTDRRDQRTDIERTDEQRRNKGNENWRNYREVEKHNDLRPQQRERPLSPDTWRKPVENPKLDSAPALGQRYGKVASALELAQAFSRPVSDPTVADRLSGSKGISSRSQIPFSRLTTGRGPRPQINGY</sequence>
<dbReference type="InterPro" id="IPR010433">
    <property type="entry name" value="EIF-4B_pln"/>
</dbReference>
<feature type="compositionally biased region" description="Low complexity" evidence="1">
    <location>
        <begin position="99"/>
        <end position="117"/>
    </location>
</feature>
<dbReference type="AlphaFoldDB" id="A0A8S0UIX9"/>
<evidence type="ECO:0000313" key="3">
    <source>
        <dbReference type="Proteomes" id="UP000594638"/>
    </source>
</evidence>
<protein>
    <submittedName>
        <fullName evidence="2">Uncharacterized protein</fullName>
    </submittedName>
</protein>
<feature type="compositionally biased region" description="Polar residues" evidence="1">
    <location>
        <begin position="306"/>
        <end position="321"/>
    </location>
</feature>
<dbReference type="Proteomes" id="UP000594638">
    <property type="component" value="Unassembled WGS sequence"/>
</dbReference>
<dbReference type="EMBL" id="CACTIH010007554">
    <property type="protein sequence ID" value="CAA3015465.1"/>
    <property type="molecule type" value="Genomic_DNA"/>
</dbReference>
<feature type="region of interest" description="Disordered" evidence="1">
    <location>
        <begin position="564"/>
        <end position="605"/>
    </location>
</feature>
<evidence type="ECO:0000256" key="1">
    <source>
        <dbReference type="SAM" id="MobiDB-lite"/>
    </source>
</evidence>
<dbReference type="Gramene" id="OE9A044522T3">
    <property type="protein sequence ID" value="OE9A044522C3"/>
    <property type="gene ID" value="OE9A044522"/>
</dbReference>
<gene>
    <name evidence="2" type="ORF">OLEA9_A044522</name>
</gene>
<proteinExistence type="predicted"/>
<dbReference type="PANTHER" id="PTHR32091:SF4">
    <property type="entry name" value="OS07G0546100 PROTEIN"/>
    <property type="match status" value="1"/>
</dbReference>
<dbReference type="GO" id="GO:0003743">
    <property type="term" value="F:translation initiation factor activity"/>
    <property type="evidence" value="ECO:0007669"/>
    <property type="project" value="InterPro"/>
</dbReference>
<feature type="compositionally biased region" description="Basic and acidic residues" evidence="1">
    <location>
        <begin position="53"/>
        <end position="63"/>
    </location>
</feature>
<dbReference type="PANTHER" id="PTHR32091">
    <property type="entry name" value="EUKARYOTIC TRANSLATION INITIATION FACTOR 4B"/>
    <property type="match status" value="1"/>
</dbReference>
<comment type="caution">
    <text evidence="2">The sequence shown here is derived from an EMBL/GenBank/DDBJ whole genome shotgun (WGS) entry which is preliminary data.</text>
</comment>
<reference evidence="2 3" key="1">
    <citation type="submission" date="2019-12" db="EMBL/GenBank/DDBJ databases">
        <authorList>
            <person name="Alioto T."/>
            <person name="Alioto T."/>
            <person name="Gomez Garrido J."/>
        </authorList>
    </citation>
    <scope>NUCLEOTIDE SEQUENCE [LARGE SCALE GENOMIC DNA]</scope>
</reference>
<feature type="region of interest" description="Disordered" evidence="1">
    <location>
        <begin position="478"/>
        <end position="545"/>
    </location>
</feature>
<name>A0A8S0UIX9_OLEEU</name>
<feature type="compositionally biased region" description="Basic and acidic residues" evidence="1">
    <location>
        <begin position="479"/>
        <end position="538"/>
    </location>
</feature>
<feature type="compositionally biased region" description="Polar residues" evidence="1">
    <location>
        <begin position="10"/>
        <end position="26"/>
    </location>
</feature>
<organism evidence="2 3">
    <name type="scientific">Olea europaea subsp. europaea</name>
    <dbReference type="NCBI Taxonomy" id="158383"/>
    <lineage>
        <taxon>Eukaryota</taxon>
        <taxon>Viridiplantae</taxon>
        <taxon>Streptophyta</taxon>
        <taxon>Embryophyta</taxon>
        <taxon>Tracheophyta</taxon>
        <taxon>Spermatophyta</taxon>
        <taxon>Magnoliopsida</taxon>
        <taxon>eudicotyledons</taxon>
        <taxon>Gunneridae</taxon>
        <taxon>Pentapetalae</taxon>
        <taxon>asterids</taxon>
        <taxon>lamiids</taxon>
        <taxon>Lamiales</taxon>
        <taxon>Oleaceae</taxon>
        <taxon>Oleeae</taxon>
        <taxon>Olea</taxon>
    </lineage>
</organism>
<feature type="region of interest" description="Disordered" evidence="1">
    <location>
        <begin position="306"/>
        <end position="326"/>
    </location>
</feature>
<feature type="region of interest" description="Disordered" evidence="1">
    <location>
        <begin position="1"/>
        <end position="117"/>
    </location>
</feature>
<accession>A0A8S0UIX9</accession>
<feature type="compositionally biased region" description="Polar residues" evidence="1">
    <location>
        <begin position="579"/>
        <end position="593"/>
    </location>
</feature>
<dbReference type="GO" id="GO:0003729">
    <property type="term" value="F:mRNA binding"/>
    <property type="evidence" value="ECO:0007669"/>
    <property type="project" value="TreeGrafter"/>
</dbReference>
<dbReference type="OrthoDB" id="48651at2759"/>